<dbReference type="InterPro" id="IPR013986">
    <property type="entry name" value="DExx_box_DNA_helicase_dom_sf"/>
</dbReference>
<dbReference type="InterPro" id="IPR027417">
    <property type="entry name" value="P-loop_NTPase"/>
</dbReference>
<keyword evidence="13" id="KW-1185">Reference proteome</keyword>
<accession>A0ABV9DF14</accession>
<reference evidence="13" key="1">
    <citation type="journal article" date="2019" name="Int. J. Syst. Evol. Microbiol.">
        <title>The Global Catalogue of Microorganisms (GCM) 10K type strain sequencing project: providing services to taxonomists for standard genome sequencing and annotation.</title>
        <authorList>
            <consortium name="The Broad Institute Genomics Platform"/>
            <consortium name="The Broad Institute Genome Sequencing Center for Infectious Disease"/>
            <person name="Wu L."/>
            <person name="Ma J."/>
        </authorList>
    </citation>
    <scope>NUCLEOTIDE SEQUENCE [LARGE SCALE GENOMIC DNA]</scope>
    <source>
        <strain evidence="13">CGMCC 4.7426</strain>
    </source>
</reference>
<comment type="caution">
    <text evidence="12">The sequence shown here is derived from an EMBL/GenBank/DDBJ whole genome shotgun (WGS) entry which is preliminary data.</text>
</comment>
<dbReference type="PANTHER" id="PTHR11070:SF3">
    <property type="entry name" value="DNA 3'-5' HELICASE"/>
    <property type="match status" value="1"/>
</dbReference>
<keyword evidence="5 10" id="KW-0067">ATP-binding</keyword>
<dbReference type="InterPro" id="IPR000212">
    <property type="entry name" value="DNA_helicase_UvrD/REP"/>
</dbReference>
<evidence type="ECO:0000256" key="5">
    <source>
        <dbReference type="ARBA" id="ARBA00022840"/>
    </source>
</evidence>
<dbReference type="EMBL" id="JBHSFU010000003">
    <property type="protein sequence ID" value="MFC4557300.1"/>
    <property type="molecule type" value="Genomic_DNA"/>
</dbReference>
<evidence type="ECO:0000313" key="13">
    <source>
        <dbReference type="Proteomes" id="UP001595989"/>
    </source>
</evidence>
<evidence type="ECO:0000256" key="1">
    <source>
        <dbReference type="ARBA" id="ARBA00009922"/>
    </source>
</evidence>
<evidence type="ECO:0000256" key="3">
    <source>
        <dbReference type="ARBA" id="ARBA00022801"/>
    </source>
</evidence>
<dbReference type="SUPFAM" id="SSF52540">
    <property type="entry name" value="P-loop containing nucleoside triphosphate hydrolases"/>
    <property type="match status" value="1"/>
</dbReference>
<dbReference type="Gene3D" id="1.10.10.160">
    <property type="match status" value="1"/>
</dbReference>
<evidence type="ECO:0000313" key="12">
    <source>
        <dbReference type="EMBL" id="MFC4557300.1"/>
    </source>
</evidence>
<proteinExistence type="inferred from homology"/>
<dbReference type="InterPro" id="IPR014017">
    <property type="entry name" value="DNA_helicase_UvrD-like_C"/>
</dbReference>
<evidence type="ECO:0000256" key="4">
    <source>
        <dbReference type="ARBA" id="ARBA00022806"/>
    </source>
</evidence>
<keyword evidence="3 10" id="KW-0378">Hydrolase</keyword>
<evidence type="ECO:0000256" key="7">
    <source>
        <dbReference type="ARBA" id="ARBA00034617"/>
    </source>
</evidence>
<evidence type="ECO:0000256" key="10">
    <source>
        <dbReference type="PROSITE-ProRule" id="PRU00560"/>
    </source>
</evidence>
<keyword evidence="4 10" id="KW-0347">Helicase</keyword>
<comment type="catalytic activity">
    <reaction evidence="9">
        <text>ATP + H2O = ADP + phosphate + H(+)</text>
        <dbReference type="Rhea" id="RHEA:13065"/>
        <dbReference type="ChEBI" id="CHEBI:15377"/>
        <dbReference type="ChEBI" id="CHEBI:15378"/>
        <dbReference type="ChEBI" id="CHEBI:30616"/>
        <dbReference type="ChEBI" id="CHEBI:43474"/>
        <dbReference type="ChEBI" id="CHEBI:456216"/>
        <dbReference type="EC" id="5.6.2.4"/>
    </reaction>
</comment>
<evidence type="ECO:0000259" key="11">
    <source>
        <dbReference type="PROSITE" id="PS51198"/>
    </source>
</evidence>
<dbReference type="PANTHER" id="PTHR11070">
    <property type="entry name" value="UVRD / RECB / PCRA DNA HELICASE FAMILY MEMBER"/>
    <property type="match status" value="1"/>
</dbReference>
<keyword evidence="6" id="KW-0413">Isomerase</keyword>
<comment type="similarity">
    <text evidence="1">Belongs to the helicase family. UvrD subfamily.</text>
</comment>
<dbReference type="InterPro" id="IPR014016">
    <property type="entry name" value="UvrD-like_ATP-bd"/>
</dbReference>
<evidence type="ECO:0000256" key="6">
    <source>
        <dbReference type="ARBA" id="ARBA00023235"/>
    </source>
</evidence>
<dbReference type="Proteomes" id="UP001595989">
    <property type="component" value="Unassembled WGS sequence"/>
</dbReference>
<evidence type="ECO:0000256" key="9">
    <source>
        <dbReference type="ARBA" id="ARBA00048988"/>
    </source>
</evidence>
<evidence type="ECO:0000256" key="2">
    <source>
        <dbReference type="ARBA" id="ARBA00022741"/>
    </source>
</evidence>
<sequence length="563" mass="65843">MAKQVRLNSSGDFINIEQHFKLVAGPGAGKTRFLINHLSNVRSNSKRLGKNKKIGCITYTNSGVNTIIERLNDSSNNIEVSTIHSFLYKHVVKPYLWVLKDLNFPFDKLDGHEEPKHGFTFLTEFKSKTKQGYLTDEKELGKALNKVRWMFNENKELQPGFYKVHHKKVGKYFLKEESCLKYKELCWEKGIMSHDDVLYFGYQLLKENKSIREVIRAKFPYIFIDEFQDTNPIQSEILKMLGEKETIIGVIGDPAQSIYSFQGASIESFSEFTLEEMVTYTITDNRRSANEIIALANHVRSDTEFEQYNPDNKSNGKLKILVGNSLKAYSRYMESYNQDTSDWCVISYRNKDAKNVTMDSSKEKQAADLDLFYEDNERGRMIYFILSALEYGVQMQVKEALKLLKKAYRKVEAYDEREAISDLKWLLDNYSDIYEASLKEFYNQYIYGRHGVKQKVQRGKYKEIYERTTFKEFSYMINIIDDVSLYKTIHKVKGEEYNDVFLVLTNEKELDFITSPDIKKEDNRVYYVAITRTMMNLFINVPSLDKEKEKQLEALGFSVERVV</sequence>
<gene>
    <name evidence="12" type="ORF">ACFO3D_03630</name>
</gene>
<dbReference type="Gene3D" id="3.40.50.300">
    <property type="entry name" value="P-loop containing nucleotide triphosphate hydrolases"/>
    <property type="match status" value="2"/>
</dbReference>
<dbReference type="Gene3D" id="1.10.486.10">
    <property type="entry name" value="PCRA, domain 4"/>
    <property type="match status" value="1"/>
</dbReference>
<comment type="catalytic activity">
    <reaction evidence="7">
        <text>Couples ATP hydrolysis with the unwinding of duplex DNA by translocating in the 3'-5' direction.</text>
        <dbReference type="EC" id="5.6.2.4"/>
    </reaction>
</comment>
<dbReference type="Pfam" id="PF00580">
    <property type="entry name" value="UvrD-helicase"/>
    <property type="match status" value="1"/>
</dbReference>
<name>A0ABV9DF14_9BACI</name>
<evidence type="ECO:0000256" key="8">
    <source>
        <dbReference type="ARBA" id="ARBA00034808"/>
    </source>
</evidence>
<organism evidence="12 13">
    <name type="scientific">Virgibacillus kekensis</name>
    <dbReference type="NCBI Taxonomy" id="202261"/>
    <lineage>
        <taxon>Bacteria</taxon>
        <taxon>Bacillati</taxon>
        <taxon>Bacillota</taxon>
        <taxon>Bacilli</taxon>
        <taxon>Bacillales</taxon>
        <taxon>Bacillaceae</taxon>
        <taxon>Virgibacillus</taxon>
    </lineage>
</organism>
<feature type="binding site" evidence="10">
    <location>
        <begin position="24"/>
        <end position="31"/>
    </location>
    <ligand>
        <name>ATP</name>
        <dbReference type="ChEBI" id="CHEBI:30616"/>
    </ligand>
</feature>
<dbReference type="RefSeq" id="WP_390293245.1">
    <property type="nucleotide sequence ID" value="NZ_JBHSFU010000003.1"/>
</dbReference>
<feature type="domain" description="UvrD-like helicase ATP-binding" evidence="11">
    <location>
        <begin position="3"/>
        <end position="289"/>
    </location>
</feature>
<dbReference type="Pfam" id="PF13361">
    <property type="entry name" value="UvrD_C"/>
    <property type="match status" value="1"/>
</dbReference>
<keyword evidence="2 10" id="KW-0547">Nucleotide-binding</keyword>
<protein>
    <recommendedName>
        <fullName evidence="8">DNA 3'-5' helicase</fullName>
        <ecNumber evidence="8">5.6.2.4</ecNumber>
    </recommendedName>
</protein>
<dbReference type="EC" id="5.6.2.4" evidence="8"/>
<dbReference type="PROSITE" id="PS51198">
    <property type="entry name" value="UVRD_HELICASE_ATP_BIND"/>
    <property type="match status" value="1"/>
</dbReference>